<comment type="similarity">
    <text evidence="2">Belongs to the cation transport ATPase (P-type) (TC 3.A.3) family. Type IB subfamily.</text>
</comment>
<evidence type="ECO:0000256" key="7">
    <source>
        <dbReference type="ARBA" id="ARBA00022842"/>
    </source>
</evidence>
<keyword evidence="9 12" id="KW-1133">Transmembrane helix</keyword>
<evidence type="ECO:0000256" key="4">
    <source>
        <dbReference type="ARBA" id="ARBA00022723"/>
    </source>
</evidence>
<evidence type="ECO:0000256" key="8">
    <source>
        <dbReference type="ARBA" id="ARBA00022967"/>
    </source>
</evidence>
<accession>A0ABP1GEJ7</accession>
<evidence type="ECO:0000313" key="15">
    <source>
        <dbReference type="EMBL" id="CAL5229705.1"/>
    </source>
</evidence>
<evidence type="ECO:0000256" key="11">
    <source>
        <dbReference type="SAM" id="MobiDB-lite"/>
    </source>
</evidence>
<feature type="chain" id="PRO_5046690009" evidence="13">
    <location>
        <begin position="24"/>
        <end position="865"/>
    </location>
</feature>
<dbReference type="Gene3D" id="2.70.150.10">
    <property type="entry name" value="Calcium-transporting ATPase, cytoplasmic transduction domain A"/>
    <property type="match status" value="1"/>
</dbReference>
<organism evidence="15 16">
    <name type="scientific">Coccomyxa viridis</name>
    <dbReference type="NCBI Taxonomy" id="1274662"/>
    <lineage>
        <taxon>Eukaryota</taxon>
        <taxon>Viridiplantae</taxon>
        <taxon>Chlorophyta</taxon>
        <taxon>core chlorophytes</taxon>
        <taxon>Trebouxiophyceae</taxon>
        <taxon>Trebouxiophyceae incertae sedis</taxon>
        <taxon>Coccomyxaceae</taxon>
        <taxon>Coccomyxa</taxon>
    </lineage>
</organism>
<dbReference type="EMBL" id="CAXHTA020000021">
    <property type="protein sequence ID" value="CAL5229705.1"/>
    <property type="molecule type" value="Genomic_DNA"/>
</dbReference>
<gene>
    <name evidence="15" type="primary">g13078</name>
    <name evidence="15" type="ORF">VP750_LOCUS11611</name>
</gene>
<dbReference type="PANTHER" id="PTHR43079:SF1">
    <property type="entry name" value="CADMIUM_ZINC-TRANSPORTING ATPASE HMA1, CHLOROPLASTIC-RELATED"/>
    <property type="match status" value="1"/>
</dbReference>
<dbReference type="Gene3D" id="3.40.50.1000">
    <property type="entry name" value="HAD superfamily/HAD-like"/>
    <property type="match status" value="2"/>
</dbReference>
<dbReference type="PANTHER" id="PTHR43079">
    <property type="entry name" value="PROBABLE CADMIUM/ZINC-TRANSPORTING ATPASE HMA1"/>
    <property type="match status" value="1"/>
</dbReference>
<feature type="region of interest" description="Disordered" evidence="11">
    <location>
        <begin position="832"/>
        <end position="851"/>
    </location>
</feature>
<protein>
    <submittedName>
        <fullName evidence="15">G13078 protein</fullName>
    </submittedName>
</protein>
<keyword evidence="4" id="KW-0479">Metal-binding</keyword>
<dbReference type="PRINTS" id="PR00119">
    <property type="entry name" value="CATATPASE"/>
</dbReference>
<dbReference type="Proteomes" id="UP001497392">
    <property type="component" value="Unassembled WGS sequence"/>
</dbReference>
<feature type="transmembrane region" description="Helical" evidence="12">
    <location>
        <begin position="338"/>
        <end position="357"/>
    </location>
</feature>
<sequence length="865" mass="90663">MLLALGLLCVRLHILSFQEDALADIMGVEHVNSAVRTHHPHRRQAPRALRQYSSRCCGSVARAEDSEEGDEAEQDNALQGALRWAFTKTGLQAVAEALDDNWAVSMVIVVLYLASLAASFAAGGYAERISTLAVGGVYLLAGVPETVELCLNVAGGLVDTHVLMTLAALGLLALGQASEGALLLVLFNVSHAVEHLLIDKAQGNLASLLEKAPQTATILQATAEGQPDFSQTDTVRAEDVHIGSLMLVRPGEQVALDGQIVSGEANVSTESITGEAVPVRKVLRDELPSGARVEDGALVVKATRPASESTIARIAQLSKKAKANRPKLQTRLQSFTDWYSKIVIVLTLGAIVALRVSGVPLLGAAGQGALYRAMGMLTAAAPCALVIAPLSYVAAMAALYQDGILVTGTVVLEALAQCGTAAFDKTGTLTTGQLAATSMRRPDTAAVTNGAAPQHSRNGHWAQEVHDSGSREDVEALELAIALSQRSNHPVSRALTSLDRLLHQNGADLSERISNFRAVPGKGVECTVSDSGQSSSVRFGSLDYIQDTLPSSQATRLKSMVGGLRDSSVVSVLVKSPTEEARHSSSPDSSILLRAFTFEDQVRSSSAAALEALQQGSWRTSGPSRWLGWLPILGRLFRDGPRRADALNVMMLTGDNVASARSIAGLLGVKEVQAGLSPEQKLAAIQKAQQQGGSSTGSSRGSGVIMVGDGVNDAPALAAANVGVAVAASPSEAAAAVADVILLSDNGAEALPFLLQVAHDTKSIVRQNLTLAFGSIICLALPAVFGWIPLWKAVALHEGCTLLVALNSLKVLVFSRQKWTTQRPQIGKVLPAESAEKQQGSKSERHALDSEEEMVAAVTINAAAA</sequence>
<dbReference type="NCBIfam" id="TIGR01494">
    <property type="entry name" value="ATPase_P-type"/>
    <property type="match status" value="2"/>
</dbReference>
<dbReference type="InterPro" id="IPR023214">
    <property type="entry name" value="HAD_sf"/>
</dbReference>
<feature type="transmembrane region" description="Helical" evidence="12">
    <location>
        <begin position="164"/>
        <end position="187"/>
    </location>
</feature>
<feature type="signal peptide" evidence="13">
    <location>
        <begin position="1"/>
        <end position="23"/>
    </location>
</feature>
<dbReference type="SUPFAM" id="SSF56784">
    <property type="entry name" value="HAD-like"/>
    <property type="match status" value="1"/>
</dbReference>
<dbReference type="Pfam" id="PF00702">
    <property type="entry name" value="Hydrolase"/>
    <property type="match status" value="1"/>
</dbReference>
<dbReference type="PROSITE" id="PS00154">
    <property type="entry name" value="ATPASE_E1_E2"/>
    <property type="match status" value="1"/>
</dbReference>
<dbReference type="InterPro" id="IPR023299">
    <property type="entry name" value="ATPase_P-typ_cyto_dom_N"/>
</dbReference>
<evidence type="ECO:0000256" key="5">
    <source>
        <dbReference type="ARBA" id="ARBA00022741"/>
    </source>
</evidence>
<evidence type="ECO:0000256" key="9">
    <source>
        <dbReference type="ARBA" id="ARBA00022989"/>
    </source>
</evidence>
<evidence type="ECO:0000256" key="3">
    <source>
        <dbReference type="ARBA" id="ARBA00022692"/>
    </source>
</evidence>
<dbReference type="InterPro" id="IPR008250">
    <property type="entry name" value="ATPase_P-typ_transduc_dom_A_sf"/>
</dbReference>
<dbReference type="InterPro" id="IPR051949">
    <property type="entry name" value="Cation_Transport_ATPase"/>
</dbReference>
<evidence type="ECO:0000256" key="6">
    <source>
        <dbReference type="ARBA" id="ARBA00022840"/>
    </source>
</evidence>
<feature type="transmembrane region" description="Helical" evidence="12">
    <location>
        <begin position="769"/>
        <end position="788"/>
    </location>
</feature>
<evidence type="ECO:0000313" key="16">
    <source>
        <dbReference type="Proteomes" id="UP001497392"/>
    </source>
</evidence>
<feature type="transmembrane region" description="Helical" evidence="12">
    <location>
        <begin position="794"/>
        <end position="813"/>
    </location>
</feature>
<keyword evidence="13" id="KW-0732">Signal</keyword>
<keyword evidence="6" id="KW-0067">ATP-binding</keyword>
<name>A0ABP1GEJ7_9CHLO</name>
<evidence type="ECO:0000256" key="12">
    <source>
        <dbReference type="SAM" id="Phobius"/>
    </source>
</evidence>
<feature type="domain" description="P-type ATPase A" evidence="14">
    <location>
        <begin position="231"/>
        <end position="318"/>
    </location>
</feature>
<dbReference type="InterPro" id="IPR059000">
    <property type="entry name" value="ATPase_P-type_domA"/>
</dbReference>
<proteinExistence type="inferred from homology"/>
<keyword evidence="3 12" id="KW-0812">Transmembrane</keyword>
<feature type="transmembrane region" description="Helical" evidence="12">
    <location>
        <begin position="102"/>
        <end position="125"/>
    </location>
</feature>
<keyword evidence="5" id="KW-0547">Nucleotide-binding</keyword>
<reference evidence="15 16" key="1">
    <citation type="submission" date="2024-06" db="EMBL/GenBank/DDBJ databases">
        <authorList>
            <person name="Kraege A."/>
            <person name="Thomma B."/>
        </authorList>
    </citation>
    <scope>NUCLEOTIDE SEQUENCE [LARGE SCALE GENOMIC DNA]</scope>
</reference>
<dbReference type="InterPro" id="IPR001757">
    <property type="entry name" value="P_typ_ATPase"/>
</dbReference>
<keyword evidence="7" id="KW-0460">Magnesium</keyword>
<evidence type="ECO:0000256" key="1">
    <source>
        <dbReference type="ARBA" id="ARBA00004141"/>
    </source>
</evidence>
<dbReference type="InterPro" id="IPR036412">
    <property type="entry name" value="HAD-like_sf"/>
</dbReference>
<comment type="subcellular location">
    <subcellularLocation>
        <location evidence="1">Membrane</location>
        <topology evidence="1">Multi-pass membrane protein</topology>
    </subcellularLocation>
</comment>
<keyword evidence="10 12" id="KW-0472">Membrane</keyword>
<comment type="caution">
    <text evidence="15">The sequence shown here is derived from an EMBL/GenBank/DDBJ whole genome shotgun (WGS) entry which is preliminary data.</text>
</comment>
<keyword evidence="8" id="KW-1278">Translocase</keyword>
<dbReference type="Pfam" id="PF00122">
    <property type="entry name" value="E1-E2_ATPase"/>
    <property type="match status" value="1"/>
</dbReference>
<dbReference type="InterPro" id="IPR018303">
    <property type="entry name" value="ATPase_P-typ_P_site"/>
</dbReference>
<evidence type="ECO:0000256" key="10">
    <source>
        <dbReference type="ARBA" id="ARBA00023136"/>
    </source>
</evidence>
<feature type="transmembrane region" description="Helical" evidence="12">
    <location>
        <begin position="369"/>
        <end position="395"/>
    </location>
</feature>
<dbReference type="Gene3D" id="3.40.1110.10">
    <property type="entry name" value="Calcium-transporting ATPase, cytoplasmic domain N"/>
    <property type="match status" value="1"/>
</dbReference>
<keyword evidence="16" id="KW-1185">Reference proteome</keyword>
<evidence type="ECO:0000256" key="13">
    <source>
        <dbReference type="SAM" id="SignalP"/>
    </source>
</evidence>
<dbReference type="SUPFAM" id="SSF81653">
    <property type="entry name" value="Calcium ATPase, transduction domain A"/>
    <property type="match status" value="1"/>
</dbReference>
<feature type="transmembrane region" description="Helical" evidence="12">
    <location>
        <begin position="137"/>
        <end position="158"/>
    </location>
</feature>
<dbReference type="SUPFAM" id="SSF81660">
    <property type="entry name" value="Metal cation-transporting ATPase, ATP-binding domain N"/>
    <property type="match status" value="1"/>
</dbReference>
<evidence type="ECO:0000259" key="14">
    <source>
        <dbReference type="Pfam" id="PF00122"/>
    </source>
</evidence>
<evidence type="ECO:0000256" key="2">
    <source>
        <dbReference type="ARBA" id="ARBA00006024"/>
    </source>
</evidence>